<dbReference type="PANTHER" id="PTHR34834">
    <property type="entry name" value="SPERMATID MATURATION PROTEIN 1"/>
    <property type="match status" value="1"/>
</dbReference>
<dbReference type="Pfam" id="PF15670">
    <property type="entry name" value="Spem1"/>
    <property type="match status" value="1"/>
</dbReference>
<feature type="region of interest" description="Disordered" evidence="5">
    <location>
        <begin position="104"/>
        <end position="151"/>
    </location>
</feature>
<keyword evidence="3 6" id="KW-1133">Transmembrane helix</keyword>
<protein>
    <submittedName>
        <fullName evidence="9 10">Uncharacterized protein C17orf74-like isoform X1</fullName>
    </submittedName>
</protein>
<dbReference type="GeneID" id="110194397"/>
<organism evidence="8 10">
    <name type="scientific">Phascolarctos cinereus</name>
    <name type="common">Koala</name>
    <dbReference type="NCBI Taxonomy" id="38626"/>
    <lineage>
        <taxon>Eukaryota</taxon>
        <taxon>Metazoa</taxon>
        <taxon>Chordata</taxon>
        <taxon>Craniata</taxon>
        <taxon>Vertebrata</taxon>
        <taxon>Euteleostomi</taxon>
        <taxon>Mammalia</taxon>
        <taxon>Metatheria</taxon>
        <taxon>Diprotodontia</taxon>
        <taxon>Phascolarctidae</taxon>
        <taxon>Phascolarctos</taxon>
    </lineage>
</organism>
<feature type="compositionally biased region" description="Polar residues" evidence="5">
    <location>
        <begin position="369"/>
        <end position="378"/>
    </location>
</feature>
<dbReference type="KEGG" id="pcw:110194397"/>
<feature type="domain" description="Spermatid maturation protein 1 N-terminal" evidence="7">
    <location>
        <begin position="16"/>
        <end position="222"/>
    </location>
</feature>
<keyword evidence="4 6" id="KW-0472">Membrane</keyword>
<feature type="region of interest" description="Disordered" evidence="5">
    <location>
        <begin position="287"/>
        <end position="317"/>
    </location>
</feature>
<feature type="compositionally biased region" description="Basic residues" evidence="5">
    <location>
        <begin position="479"/>
        <end position="489"/>
    </location>
</feature>
<feature type="region of interest" description="Disordered" evidence="5">
    <location>
        <begin position="464"/>
        <end position="489"/>
    </location>
</feature>
<feature type="compositionally biased region" description="Basic and acidic residues" evidence="5">
    <location>
        <begin position="347"/>
        <end position="364"/>
    </location>
</feature>
<evidence type="ECO:0000313" key="10">
    <source>
        <dbReference type="RefSeq" id="XP_020822358.1"/>
    </source>
</evidence>
<dbReference type="RefSeq" id="XP_020822357.1">
    <property type="nucleotide sequence ID" value="XM_020966698.1"/>
</dbReference>
<feature type="transmembrane region" description="Helical" evidence="6">
    <location>
        <begin position="20"/>
        <end position="42"/>
    </location>
</feature>
<dbReference type="PANTHER" id="PTHR34834:SF2">
    <property type="entry name" value="SPEM FAMILY MEMBER 2"/>
    <property type="match status" value="1"/>
</dbReference>
<accession>A0A6P5IMI8</accession>
<dbReference type="RefSeq" id="XP_020822358.1">
    <property type="nucleotide sequence ID" value="XM_020966699.1"/>
</dbReference>
<sequence length="489" mass="55638">MAEQMHSGHRPARNLDPVDLILLLLSLIILLNLGINVIILIWRSLTRSLQGTFDFFQPKGKKPQLSIKKPTEVPTLCIHCTLDPVALNVAHPVSNRHRAHRQHLGSCRGWGSQRESRHSRRHRGRQRHLQYHHHPRSPFPSPSPAISPTSFCHQETWDTDLEDNNQQSNYQQRWDTTSHPGNVRHYRGYWSSYCPRGPNPCPQDLRAPKRVEAKSELRLETYFQASPNSWPQNLKENMEPGPIPGSPQFTHRFPPNPSWMPGTHNPVPPSGQIFYDGWELRQRFRDGNKGADVPKTPQSAPRSSEPHSYAENVVPRQSVRRTTVPLISAHIPLNRTHVSAGHLPFSSRERPEIKRYDGEHREPLPPRTSMGSSPSFNRLPNHETKNYYGSTPNENLIPEVSQPLSYISVCVPARVPAPDHAPAPAFIPLRRSPGGLTNYHVYDSQELKRQIQEGHGRRGEAFSYSPDTPCMGPSSSWHSLHRKKAGRLN</sequence>
<keyword evidence="2 6" id="KW-0812">Transmembrane</keyword>
<evidence type="ECO:0000256" key="1">
    <source>
        <dbReference type="ARBA" id="ARBA00004167"/>
    </source>
</evidence>
<gene>
    <name evidence="9 10" type="primary">LOC110194397</name>
</gene>
<evidence type="ECO:0000256" key="6">
    <source>
        <dbReference type="SAM" id="Phobius"/>
    </source>
</evidence>
<keyword evidence="8" id="KW-1185">Reference proteome</keyword>
<evidence type="ECO:0000256" key="3">
    <source>
        <dbReference type="ARBA" id="ARBA00022989"/>
    </source>
</evidence>
<reference evidence="9 10" key="1">
    <citation type="submission" date="2025-04" db="UniProtKB">
        <authorList>
            <consortium name="RefSeq"/>
        </authorList>
    </citation>
    <scope>IDENTIFICATION</scope>
    <source>
        <tissue evidence="9 10">Spleen</tissue>
    </source>
</reference>
<evidence type="ECO:0000256" key="4">
    <source>
        <dbReference type="ARBA" id="ARBA00023136"/>
    </source>
</evidence>
<dbReference type="GO" id="GO:0016020">
    <property type="term" value="C:membrane"/>
    <property type="evidence" value="ECO:0007669"/>
    <property type="project" value="UniProtKB-SubCell"/>
</dbReference>
<evidence type="ECO:0000259" key="7">
    <source>
        <dbReference type="Pfam" id="PF15670"/>
    </source>
</evidence>
<name>A0A6P5IMI8_PHACI</name>
<feature type="compositionally biased region" description="Basic residues" evidence="5">
    <location>
        <begin position="117"/>
        <end position="136"/>
    </location>
</feature>
<comment type="subcellular location">
    <subcellularLocation>
        <location evidence="1">Membrane</location>
        <topology evidence="1">Single-pass membrane protein</topology>
    </subcellularLocation>
</comment>
<proteinExistence type="predicted"/>
<dbReference type="Proteomes" id="UP000515140">
    <property type="component" value="Unplaced"/>
</dbReference>
<feature type="region of interest" description="Disordered" evidence="5">
    <location>
        <begin position="340"/>
        <end position="386"/>
    </location>
</feature>
<evidence type="ECO:0000313" key="9">
    <source>
        <dbReference type="RefSeq" id="XP_020822357.1"/>
    </source>
</evidence>
<evidence type="ECO:0000256" key="2">
    <source>
        <dbReference type="ARBA" id="ARBA00022692"/>
    </source>
</evidence>
<dbReference type="AlphaFoldDB" id="A0A6P5IMI8"/>
<evidence type="ECO:0000256" key="5">
    <source>
        <dbReference type="SAM" id="MobiDB-lite"/>
    </source>
</evidence>
<dbReference type="InterPro" id="IPR031368">
    <property type="entry name" value="SPEM1_N"/>
</dbReference>
<evidence type="ECO:0000313" key="8">
    <source>
        <dbReference type="Proteomes" id="UP000515140"/>
    </source>
</evidence>